<comment type="caution">
    <text evidence="6">The sequence shown here is derived from an EMBL/GenBank/DDBJ whole genome shotgun (WGS) entry which is preliminary data.</text>
</comment>
<dbReference type="PANTHER" id="PTHR43900:SF65">
    <property type="entry name" value="GLUTATHIONE TRANSFERASE"/>
    <property type="match status" value="1"/>
</dbReference>
<dbReference type="GO" id="GO:0006749">
    <property type="term" value="P:glutathione metabolic process"/>
    <property type="evidence" value="ECO:0007669"/>
    <property type="project" value="TreeGrafter"/>
</dbReference>
<name>A0A8S0T5E3_OLEEU</name>
<dbReference type="Gramene" id="OE9A052398T1">
    <property type="protein sequence ID" value="OE9A052398C1"/>
    <property type="gene ID" value="OE9A052398"/>
</dbReference>
<dbReference type="GO" id="GO:0009407">
    <property type="term" value="P:toxin catabolic process"/>
    <property type="evidence" value="ECO:0007669"/>
    <property type="project" value="UniProtKB-ARBA"/>
</dbReference>
<evidence type="ECO:0000313" key="6">
    <source>
        <dbReference type="EMBL" id="CAA2999593.1"/>
    </source>
</evidence>
<dbReference type="OrthoDB" id="422574at2759"/>
<keyword evidence="7" id="KW-1185">Reference proteome</keyword>
<dbReference type="Pfam" id="PF00043">
    <property type="entry name" value="GST_C"/>
    <property type="match status" value="1"/>
</dbReference>
<organism evidence="6 7">
    <name type="scientific">Olea europaea subsp. europaea</name>
    <dbReference type="NCBI Taxonomy" id="158383"/>
    <lineage>
        <taxon>Eukaryota</taxon>
        <taxon>Viridiplantae</taxon>
        <taxon>Streptophyta</taxon>
        <taxon>Embryophyta</taxon>
        <taxon>Tracheophyta</taxon>
        <taxon>Spermatophyta</taxon>
        <taxon>Magnoliopsida</taxon>
        <taxon>eudicotyledons</taxon>
        <taxon>Gunneridae</taxon>
        <taxon>Pentapetalae</taxon>
        <taxon>asterids</taxon>
        <taxon>lamiids</taxon>
        <taxon>Lamiales</taxon>
        <taxon>Oleaceae</taxon>
        <taxon>Oleeae</taxon>
        <taxon>Olea</taxon>
    </lineage>
</organism>
<dbReference type="InterPro" id="IPR036282">
    <property type="entry name" value="Glutathione-S-Trfase_C_sf"/>
</dbReference>
<reference evidence="6 7" key="1">
    <citation type="submission" date="2019-12" db="EMBL/GenBank/DDBJ databases">
        <authorList>
            <person name="Alioto T."/>
            <person name="Alioto T."/>
            <person name="Gomez Garrido J."/>
        </authorList>
    </citation>
    <scope>NUCLEOTIDE SEQUENCE [LARGE SCALE GENOMIC DNA]</scope>
</reference>
<dbReference type="InterPro" id="IPR010987">
    <property type="entry name" value="Glutathione-S-Trfase_C-like"/>
</dbReference>
<evidence type="ECO:0000256" key="1">
    <source>
        <dbReference type="ARBA" id="ARBA00010128"/>
    </source>
</evidence>
<evidence type="ECO:0000256" key="4">
    <source>
        <dbReference type="ARBA" id="ARBA00047960"/>
    </source>
</evidence>
<dbReference type="InterPro" id="IPR004046">
    <property type="entry name" value="GST_C"/>
</dbReference>
<accession>A0A8S0T5E3</accession>
<dbReference type="GO" id="GO:0005737">
    <property type="term" value="C:cytoplasm"/>
    <property type="evidence" value="ECO:0007669"/>
    <property type="project" value="TreeGrafter"/>
</dbReference>
<dbReference type="GO" id="GO:0004364">
    <property type="term" value="F:glutathione transferase activity"/>
    <property type="evidence" value="ECO:0007669"/>
    <property type="project" value="UniProtKB-EC"/>
</dbReference>
<dbReference type="EC" id="2.5.1.18" evidence="2"/>
<dbReference type="AlphaFoldDB" id="A0A8S0T5E3"/>
<dbReference type="PROSITE" id="PS50405">
    <property type="entry name" value="GST_CTER"/>
    <property type="match status" value="1"/>
</dbReference>
<sequence length="121" mass="14283">MLSSKLGITADQKLIQESEEKLHKVLDIYEERLSKSKYLAGDFFSLADLSHLPFLQYLMDSLGKEHMIRDRKHLSAWWDDISNRPPWKKMQLKKFMECLEKVLNGTKMIREAIMELLLRGD</sequence>
<dbReference type="GO" id="GO:0043295">
    <property type="term" value="F:glutathione binding"/>
    <property type="evidence" value="ECO:0007669"/>
    <property type="project" value="TreeGrafter"/>
</dbReference>
<dbReference type="Gene3D" id="1.20.1050.10">
    <property type="match status" value="1"/>
</dbReference>
<dbReference type="FunFam" id="1.20.1050.10:FF:000004">
    <property type="entry name" value="Glutathione S-transferase F2"/>
    <property type="match status" value="1"/>
</dbReference>
<evidence type="ECO:0000256" key="2">
    <source>
        <dbReference type="ARBA" id="ARBA00012452"/>
    </source>
</evidence>
<dbReference type="SUPFAM" id="SSF47616">
    <property type="entry name" value="GST C-terminal domain-like"/>
    <property type="match status" value="1"/>
</dbReference>
<dbReference type="PANTHER" id="PTHR43900">
    <property type="entry name" value="GLUTATHIONE S-TRANSFERASE RHO"/>
    <property type="match status" value="1"/>
</dbReference>
<dbReference type="Proteomes" id="UP000594638">
    <property type="component" value="Unassembled WGS sequence"/>
</dbReference>
<feature type="domain" description="GST C-terminal" evidence="5">
    <location>
        <begin position="1"/>
        <end position="108"/>
    </location>
</feature>
<protein>
    <recommendedName>
        <fullName evidence="2">glutathione transferase</fullName>
        <ecNumber evidence="2">2.5.1.18</ecNumber>
    </recommendedName>
</protein>
<evidence type="ECO:0000256" key="3">
    <source>
        <dbReference type="ARBA" id="ARBA00022679"/>
    </source>
</evidence>
<keyword evidence="3" id="KW-0808">Transferase</keyword>
<proteinExistence type="inferred from homology"/>
<gene>
    <name evidence="6" type="ORF">OLEA9_A052398</name>
</gene>
<comment type="catalytic activity">
    <reaction evidence="4">
        <text>RX + glutathione = an S-substituted glutathione + a halide anion + H(+)</text>
        <dbReference type="Rhea" id="RHEA:16437"/>
        <dbReference type="ChEBI" id="CHEBI:15378"/>
        <dbReference type="ChEBI" id="CHEBI:16042"/>
        <dbReference type="ChEBI" id="CHEBI:17792"/>
        <dbReference type="ChEBI" id="CHEBI:57925"/>
        <dbReference type="ChEBI" id="CHEBI:90779"/>
        <dbReference type="EC" id="2.5.1.18"/>
    </reaction>
</comment>
<evidence type="ECO:0000313" key="7">
    <source>
        <dbReference type="Proteomes" id="UP000594638"/>
    </source>
</evidence>
<evidence type="ECO:0000259" key="5">
    <source>
        <dbReference type="PROSITE" id="PS50405"/>
    </source>
</evidence>
<comment type="similarity">
    <text evidence="1">Belongs to the GST superfamily. Phi family.</text>
</comment>
<dbReference type="EMBL" id="CACTIH010005639">
    <property type="protein sequence ID" value="CAA2999593.1"/>
    <property type="molecule type" value="Genomic_DNA"/>
</dbReference>